<evidence type="ECO:0000313" key="1">
    <source>
        <dbReference type="EMBL" id="OGD70859.1"/>
    </source>
</evidence>
<dbReference type="Proteomes" id="UP000186545">
    <property type="component" value="Unassembled WGS sequence"/>
</dbReference>
<name>A0A1F5ETY5_9BACT</name>
<gene>
    <name evidence="1" type="ORF">A3I18_01310</name>
</gene>
<dbReference type="EMBL" id="MFAD01000002">
    <property type="protein sequence ID" value="OGD70859.1"/>
    <property type="molecule type" value="Genomic_DNA"/>
</dbReference>
<dbReference type="AlphaFoldDB" id="A0A1F5ETY5"/>
<organism evidence="1 2">
    <name type="scientific">Candidatus Campbellbacteria bacterium RIFCSPLOWO2_02_FULL_35_11</name>
    <dbReference type="NCBI Taxonomy" id="1797581"/>
    <lineage>
        <taxon>Bacteria</taxon>
        <taxon>Candidatus Campbelliibacteriota</taxon>
    </lineage>
</organism>
<comment type="caution">
    <text evidence="1">The sequence shown here is derived from an EMBL/GenBank/DDBJ whole genome shotgun (WGS) entry which is preliminary data.</text>
</comment>
<reference evidence="1 2" key="1">
    <citation type="journal article" date="2016" name="Nat. Commun.">
        <title>Thousands of microbial genomes shed light on interconnected biogeochemical processes in an aquifer system.</title>
        <authorList>
            <person name="Anantharaman K."/>
            <person name="Brown C.T."/>
            <person name="Hug L.A."/>
            <person name="Sharon I."/>
            <person name="Castelle C.J."/>
            <person name="Probst A.J."/>
            <person name="Thomas B.C."/>
            <person name="Singh A."/>
            <person name="Wilkins M.J."/>
            <person name="Karaoz U."/>
            <person name="Brodie E.L."/>
            <person name="Williams K.H."/>
            <person name="Hubbard S.S."/>
            <person name="Banfield J.F."/>
        </authorList>
    </citation>
    <scope>NUCLEOTIDE SEQUENCE [LARGE SCALE GENOMIC DNA]</scope>
</reference>
<proteinExistence type="predicted"/>
<protein>
    <submittedName>
        <fullName evidence="1">Uncharacterized protein</fullName>
    </submittedName>
</protein>
<accession>A0A1F5ETY5</accession>
<evidence type="ECO:0000313" key="2">
    <source>
        <dbReference type="Proteomes" id="UP000186545"/>
    </source>
</evidence>
<sequence>MATITISKKEYRELIEKKLRYEYLHQIMEEDIFSSPPTKNIQEVVRGFKATKKYNRRFVNSLEKGLKRSACFKI</sequence>